<proteinExistence type="predicted"/>
<evidence type="ECO:0000313" key="3">
    <source>
        <dbReference type="Proteomes" id="UP001283361"/>
    </source>
</evidence>
<comment type="caution">
    <text evidence="2">The sequence shown here is derived from an EMBL/GenBank/DDBJ whole genome shotgun (WGS) entry which is preliminary data.</text>
</comment>
<gene>
    <name evidence="2" type="ORF">RRG08_057362</name>
</gene>
<feature type="region of interest" description="Disordered" evidence="1">
    <location>
        <begin position="1"/>
        <end position="36"/>
    </location>
</feature>
<protein>
    <submittedName>
        <fullName evidence="2">Uncharacterized protein</fullName>
    </submittedName>
</protein>
<organism evidence="2 3">
    <name type="scientific">Elysia crispata</name>
    <name type="common">lettuce slug</name>
    <dbReference type="NCBI Taxonomy" id="231223"/>
    <lineage>
        <taxon>Eukaryota</taxon>
        <taxon>Metazoa</taxon>
        <taxon>Spiralia</taxon>
        <taxon>Lophotrochozoa</taxon>
        <taxon>Mollusca</taxon>
        <taxon>Gastropoda</taxon>
        <taxon>Heterobranchia</taxon>
        <taxon>Euthyneura</taxon>
        <taxon>Panpulmonata</taxon>
        <taxon>Sacoglossa</taxon>
        <taxon>Placobranchoidea</taxon>
        <taxon>Plakobranchidae</taxon>
        <taxon>Elysia</taxon>
    </lineage>
</organism>
<name>A0AAE0YJP4_9GAST</name>
<evidence type="ECO:0000313" key="2">
    <source>
        <dbReference type="EMBL" id="KAK3747818.1"/>
    </source>
</evidence>
<evidence type="ECO:0000256" key="1">
    <source>
        <dbReference type="SAM" id="MobiDB-lite"/>
    </source>
</evidence>
<reference evidence="2" key="1">
    <citation type="journal article" date="2023" name="G3 (Bethesda)">
        <title>A reference genome for the long-term kleptoplast-retaining sea slug Elysia crispata morphotype clarki.</title>
        <authorList>
            <person name="Eastman K.E."/>
            <person name="Pendleton A.L."/>
            <person name="Shaikh M.A."/>
            <person name="Suttiyut T."/>
            <person name="Ogas R."/>
            <person name="Tomko P."/>
            <person name="Gavelis G."/>
            <person name="Widhalm J.R."/>
            <person name="Wisecaver J.H."/>
        </authorList>
    </citation>
    <scope>NUCLEOTIDE SEQUENCE</scope>
    <source>
        <strain evidence="2">ECLA1</strain>
    </source>
</reference>
<accession>A0AAE0YJP4</accession>
<dbReference type="Proteomes" id="UP001283361">
    <property type="component" value="Unassembled WGS sequence"/>
</dbReference>
<keyword evidence="3" id="KW-1185">Reference proteome</keyword>
<dbReference type="AlphaFoldDB" id="A0AAE0YJP4"/>
<sequence length="80" mass="8500">MSNPNTPVGGVVKPPEKRPVSGGLPPPASYPRPGFFISGATLTPPETLGSLPQYNIRNPRVTSSLQYPKPSGRFIITTPD</sequence>
<dbReference type="EMBL" id="JAWDGP010006072">
    <property type="protein sequence ID" value="KAK3747818.1"/>
    <property type="molecule type" value="Genomic_DNA"/>
</dbReference>